<protein>
    <recommendedName>
        <fullName evidence="4">SCP domain-containing protein</fullName>
    </recommendedName>
</protein>
<feature type="domain" description="SCP" evidence="4">
    <location>
        <begin position="35"/>
        <end position="189"/>
    </location>
</feature>
<comment type="subcellular location">
    <subcellularLocation>
        <location evidence="1">Secreted</location>
    </subcellularLocation>
</comment>
<sequence>MVTKFLLFTIIAATLLAVGDAVCKHGILEYGVSPMQAQAIVEKHNEIRLRAACGILPGQPKAANLKALKYSASLARKAQEATNNCLFNPPQITGTEFAYVGRNSFLQFSTVISYGADWNATLDDWLDKHKTYNFDAIGNSANTGLYTQLVWANTEYVGCGYTLYMDSLSQFPYNKLYICAYGPAGNIIGETPYIIDNSGSGGCSPLL</sequence>
<accession>A0AAW1UI68</accession>
<feature type="signal peptide" evidence="3">
    <location>
        <begin position="1"/>
        <end position="21"/>
    </location>
</feature>
<evidence type="ECO:0000259" key="4">
    <source>
        <dbReference type="SMART" id="SM00198"/>
    </source>
</evidence>
<dbReference type="PRINTS" id="PR00838">
    <property type="entry name" value="V5ALLERGEN"/>
</dbReference>
<evidence type="ECO:0000256" key="2">
    <source>
        <dbReference type="ARBA" id="ARBA00022525"/>
    </source>
</evidence>
<evidence type="ECO:0000256" key="3">
    <source>
        <dbReference type="SAM" id="SignalP"/>
    </source>
</evidence>
<dbReference type="GO" id="GO:0005576">
    <property type="term" value="C:extracellular region"/>
    <property type="evidence" value="ECO:0007669"/>
    <property type="project" value="UniProtKB-SubCell"/>
</dbReference>
<keyword evidence="2" id="KW-0964">Secreted</keyword>
<dbReference type="SMART" id="SM00198">
    <property type="entry name" value="SCP"/>
    <property type="match status" value="1"/>
</dbReference>
<evidence type="ECO:0000313" key="6">
    <source>
        <dbReference type="Proteomes" id="UP001431783"/>
    </source>
</evidence>
<dbReference type="InterPro" id="IPR002413">
    <property type="entry name" value="V5_allergen-like"/>
</dbReference>
<dbReference type="Gene3D" id="3.40.33.10">
    <property type="entry name" value="CAP"/>
    <property type="match status" value="1"/>
</dbReference>
<dbReference type="InterPro" id="IPR014044">
    <property type="entry name" value="CAP_dom"/>
</dbReference>
<keyword evidence="3" id="KW-0732">Signal</keyword>
<keyword evidence="6" id="KW-1185">Reference proteome</keyword>
<proteinExistence type="predicted"/>
<dbReference type="PANTHER" id="PTHR10334">
    <property type="entry name" value="CYSTEINE-RICH SECRETORY PROTEIN-RELATED"/>
    <property type="match status" value="1"/>
</dbReference>
<dbReference type="EMBL" id="JARQZJ010000073">
    <property type="protein sequence ID" value="KAK9882205.1"/>
    <property type="molecule type" value="Genomic_DNA"/>
</dbReference>
<dbReference type="InterPro" id="IPR001283">
    <property type="entry name" value="CRISP-related"/>
</dbReference>
<gene>
    <name evidence="5" type="ORF">WA026_019717</name>
</gene>
<dbReference type="PRINTS" id="PR00837">
    <property type="entry name" value="V5TPXLIKE"/>
</dbReference>
<organism evidence="5 6">
    <name type="scientific">Henosepilachna vigintioctopunctata</name>
    <dbReference type="NCBI Taxonomy" id="420089"/>
    <lineage>
        <taxon>Eukaryota</taxon>
        <taxon>Metazoa</taxon>
        <taxon>Ecdysozoa</taxon>
        <taxon>Arthropoda</taxon>
        <taxon>Hexapoda</taxon>
        <taxon>Insecta</taxon>
        <taxon>Pterygota</taxon>
        <taxon>Neoptera</taxon>
        <taxon>Endopterygota</taxon>
        <taxon>Coleoptera</taxon>
        <taxon>Polyphaga</taxon>
        <taxon>Cucujiformia</taxon>
        <taxon>Coccinelloidea</taxon>
        <taxon>Coccinellidae</taxon>
        <taxon>Epilachninae</taxon>
        <taxon>Epilachnini</taxon>
        <taxon>Henosepilachna</taxon>
    </lineage>
</organism>
<dbReference type="InterPro" id="IPR035940">
    <property type="entry name" value="CAP_sf"/>
</dbReference>
<dbReference type="SUPFAM" id="SSF55797">
    <property type="entry name" value="PR-1-like"/>
    <property type="match status" value="1"/>
</dbReference>
<dbReference type="Pfam" id="PF00188">
    <property type="entry name" value="CAP"/>
    <property type="match status" value="1"/>
</dbReference>
<dbReference type="AlphaFoldDB" id="A0AAW1UI68"/>
<evidence type="ECO:0000256" key="1">
    <source>
        <dbReference type="ARBA" id="ARBA00004613"/>
    </source>
</evidence>
<dbReference type="CDD" id="cd05380">
    <property type="entry name" value="CAP_euk"/>
    <property type="match status" value="1"/>
</dbReference>
<feature type="chain" id="PRO_5043856069" description="SCP domain-containing protein" evidence="3">
    <location>
        <begin position="22"/>
        <end position="207"/>
    </location>
</feature>
<evidence type="ECO:0000313" key="5">
    <source>
        <dbReference type="EMBL" id="KAK9882205.1"/>
    </source>
</evidence>
<name>A0AAW1UI68_9CUCU</name>
<comment type="caution">
    <text evidence="5">The sequence shown here is derived from an EMBL/GenBank/DDBJ whole genome shotgun (WGS) entry which is preliminary data.</text>
</comment>
<reference evidence="5 6" key="1">
    <citation type="submission" date="2023-03" db="EMBL/GenBank/DDBJ databases">
        <title>Genome insight into feeding habits of ladybird beetles.</title>
        <authorList>
            <person name="Li H.-S."/>
            <person name="Huang Y.-H."/>
            <person name="Pang H."/>
        </authorList>
    </citation>
    <scope>NUCLEOTIDE SEQUENCE [LARGE SCALE GENOMIC DNA]</scope>
    <source>
        <strain evidence="5">SYSU_2023b</strain>
        <tissue evidence="5">Whole body</tissue>
    </source>
</reference>
<dbReference type="Proteomes" id="UP001431783">
    <property type="component" value="Unassembled WGS sequence"/>
</dbReference>